<dbReference type="AlphaFoldDB" id="A0A9D4H313"/>
<comment type="caution">
    <text evidence="1">The sequence shown here is derived from an EMBL/GenBank/DDBJ whole genome shotgun (WGS) entry which is preliminary data.</text>
</comment>
<evidence type="ECO:0000313" key="2">
    <source>
        <dbReference type="Proteomes" id="UP000828390"/>
    </source>
</evidence>
<accession>A0A9D4H313</accession>
<keyword evidence="2" id="KW-1185">Reference proteome</keyword>
<dbReference type="Proteomes" id="UP000828390">
    <property type="component" value="Unassembled WGS sequence"/>
</dbReference>
<gene>
    <name evidence="1" type="ORF">DPMN_129575</name>
</gene>
<sequence length="75" mass="8461">MSLHRLPSGELHWVTRVPMISSDSLLTISQEPDVVEREAVAAVQKLGGDVTCRQHVLEQNKIQFGKDRRLVYSGF</sequence>
<name>A0A9D4H313_DREPO</name>
<reference evidence="1" key="1">
    <citation type="journal article" date="2019" name="bioRxiv">
        <title>The Genome of the Zebra Mussel, Dreissena polymorpha: A Resource for Invasive Species Research.</title>
        <authorList>
            <person name="McCartney M.A."/>
            <person name="Auch B."/>
            <person name="Kono T."/>
            <person name="Mallez S."/>
            <person name="Zhang Y."/>
            <person name="Obille A."/>
            <person name="Becker A."/>
            <person name="Abrahante J.E."/>
            <person name="Garbe J."/>
            <person name="Badalamenti J.P."/>
            <person name="Herman A."/>
            <person name="Mangelson H."/>
            <person name="Liachko I."/>
            <person name="Sullivan S."/>
            <person name="Sone E.D."/>
            <person name="Koren S."/>
            <person name="Silverstein K.A.T."/>
            <person name="Beckman K.B."/>
            <person name="Gohl D.M."/>
        </authorList>
    </citation>
    <scope>NUCLEOTIDE SEQUENCE</scope>
    <source>
        <strain evidence="1">Duluth1</strain>
        <tissue evidence="1">Whole animal</tissue>
    </source>
</reference>
<reference evidence="1" key="2">
    <citation type="submission" date="2020-11" db="EMBL/GenBank/DDBJ databases">
        <authorList>
            <person name="McCartney M.A."/>
            <person name="Auch B."/>
            <person name="Kono T."/>
            <person name="Mallez S."/>
            <person name="Becker A."/>
            <person name="Gohl D.M."/>
            <person name="Silverstein K.A.T."/>
            <person name="Koren S."/>
            <person name="Bechman K.B."/>
            <person name="Herman A."/>
            <person name="Abrahante J.E."/>
            <person name="Garbe J."/>
        </authorList>
    </citation>
    <scope>NUCLEOTIDE SEQUENCE</scope>
    <source>
        <strain evidence="1">Duluth1</strain>
        <tissue evidence="1">Whole animal</tissue>
    </source>
</reference>
<protein>
    <submittedName>
        <fullName evidence="1">Uncharacterized protein</fullName>
    </submittedName>
</protein>
<evidence type="ECO:0000313" key="1">
    <source>
        <dbReference type="EMBL" id="KAH3827635.1"/>
    </source>
</evidence>
<proteinExistence type="predicted"/>
<organism evidence="1 2">
    <name type="scientific">Dreissena polymorpha</name>
    <name type="common">Zebra mussel</name>
    <name type="synonym">Mytilus polymorpha</name>
    <dbReference type="NCBI Taxonomy" id="45954"/>
    <lineage>
        <taxon>Eukaryota</taxon>
        <taxon>Metazoa</taxon>
        <taxon>Spiralia</taxon>
        <taxon>Lophotrochozoa</taxon>
        <taxon>Mollusca</taxon>
        <taxon>Bivalvia</taxon>
        <taxon>Autobranchia</taxon>
        <taxon>Heteroconchia</taxon>
        <taxon>Euheterodonta</taxon>
        <taxon>Imparidentia</taxon>
        <taxon>Neoheterodontei</taxon>
        <taxon>Myida</taxon>
        <taxon>Dreissenoidea</taxon>
        <taxon>Dreissenidae</taxon>
        <taxon>Dreissena</taxon>
    </lineage>
</organism>
<dbReference type="EMBL" id="JAIWYP010000005">
    <property type="protein sequence ID" value="KAH3827635.1"/>
    <property type="molecule type" value="Genomic_DNA"/>
</dbReference>